<sequence length="212" mass="24438">LCSSKTIGLLWKWAIQYGDTTIFDSVVNKFKETKQRLFHSGIEAFLQYMGRIDDTDDKFNDARASIVMSNAHFPDNVRVQAFLRGPSASMNTRGVRLFNGVSHTRNFAKKWIREKRINASFTLEADGRGQSAYVITIMKTRVWFLEHQKKLLEYKTESELLSERFGLASSGTSRKRARREKKQSSSMISSNYNCGMWPKDRSFSKSVPYATY</sequence>
<dbReference type="AlphaFoldDB" id="A0A2P4YQ04"/>
<proteinExistence type="predicted"/>
<evidence type="ECO:0000313" key="2">
    <source>
        <dbReference type="Proteomes" id="UP000237271"/>
    </source>
</evidence>
<organism evidence="1 2">
    <name type="scientific">Phytophthora palmivora</name>
    <dbReference type="NCBI Taxonomy" id="4796"/>
    <lineage>
        <taxon>Eukaryota</taxon>
        <taxon>Sar</taxon>
        <taxon>Stramenopiles</taxon>
        <taxon>Oomycota</taxon>
        <taxon>Peronosporomycetes</taxon>
        <taxon>Peronosporales</taxon>
        <taxon>Peronosporaceae</taxon>
        <taxon>Phytophthora</taxon>
    </lineage>
</organism>
<reference evidence="1 2" key="1">
    <citation type="journal article" date="2017" name="Genome Biol. Evol.">
        <title>Phytophthora megakarya and P. palmivora, closely related causal agents of cacao black pod rot, underwent increases in genome sizes and gene numbers by different mechanisms.</title>
        <authorList>
            <person name="Ali S.S."/>
            <person name="Shao J."/>
            <person name="Lary D.J."/>
            <person name="Kronmiller B."/>
            <person name="Shen D."/>
            <person name="Strem M.D."/>
            <person name="Amoako-Attah I."/>
            <person name="Akrofi A.Y."/>
            <person name="Begoude B.A."/>
            <person name="Ten Hoopen G.M."/>
            <person name="Coulibaly K."/>
            <person name="Kebe B.I."/>
            <person name="Melnick R.L."/>
            <person name="Guiltinan M.J."/>
            <person name="Tyler B.M."/>
            <person name="Meinhardt L.W."/>
            <person name="Bailey B.A."/>
        </authorList>
    </citation>
    <scope>NUCLEOTIDE SEQUENCE [LARGE SCALE GENOMIC DNA]</scope>
    <source>
        <strain evidence="2">sbr112.9</strain>
    </source>
</reference>
<dbReference type="Proteomes" id="UP000237271">
    <property type="component" value="Unassembled WGS sequence"/>
</dbReference>
<evidence type="ECO:0000313" key="1">
    <source>
        <dbReference type="EMBL" id="POM79878.1"/>
    </source>
</evidence>
<feature type="non-terminal residue" evidence="1">
    <location>
        <position position="1"/>
    </location>
</feature>
<accession>A0A2P4YQ04</accession>
<gene>
    <name evidence="1" type="ORF">PHPALM_2354</name>
</gene>
<name>A0A2P4YQ04_9STRA</name>
<dbReference type="OrthoDB" id="90465at2759"/>
<keyword evidence="2" id="KW-1185">Reference proteome</keyword>
<protein>
    <submittedName>
        <fullName evidence="1">Uncharacterized protein</fullName>
    </submittedName>
</protein>
<dbReference type="EMBL" id="NCKW01000922">
    <property type="protein sequence ID" value="POM79878.1"/>
    <property type="molecule type" value="Genomic_DNA"/>
</dbReference>
<comment type="caution">
    <text evidence="1">The sequence shown here is derived from an EMBL/GenBank/DDBJ whole genome shotgun (WGS) entry which is preliminary data.</text>
</comment>